<dbReference type="SUPFAM" id="SSF53187">
    <property type="entry name" value="Zn-dependent exopeptidases"/>
    <property type="match status" value="1"/>
</dbReference>
<dbReference type="Proteomes" id="UP001163739">
    <property type="component" value="Chromosome"/>
</dbReference>
<reference evidence="1" key="1">
    <citation type="submission" date="2022-06" db="EMBL/GenBank/DDBJ databases">
        <title>Alkalimarinus sp. nov., isolated from gut of a Alitta virens.</title>
        <authorList>
            <person name="Yang A.I."/>
            <person name="Shin N.-R."/>
        </authorList>
    </citation>
    <scope>NUCLEOTIDE SEQUENCE</scope>
    <source>
        <strain evidence="1">A2M4</strain>
    </source>
</reference>
<evidence type="ECO:0000313" key="1">
    <source>
        <dbReference type="EMBL" id="UZE97292.1"/>
    </source>
</evidence>
<protein>
    <submittedName>
        <fullName evidence="1">N-formylglutamate amidohydrolase</fullName>
    </submittedName>
</protein>
<dbReference type="InterPro" id="IPR007709">
    <property type="entry name" value="N-FG_amidohydro"/>
</dbReference>
<name>A0ABY6N5M7_9ALTE</name>
<dbReference type="Gene3D" id="3.40.630.40">
    <property type="entry name" value="Zn-dependent exopeptidases"/>
    <property type="match status" value="1"/>
</dbReference>
<accession>A0ABY6N5M7</accession>
<dbReference type="RefSeq" id="WP_265048769.1">
    <property type="nucleotide sequence ID" value="NZ_CP100390.1"/>
</dbReference>
<proteinExistence type="predicted"/>
<dbReference type="EMBL" id="CP100390">
    <property type="protein sequence ID" value="UZE97292.1"/>
    <property type="molecule type" value="Genomic_DNA"/>
</dbReference>
<dbReference type="Pfam" id="PF05013">
    <property type="entry name" value="FGase"/>
    <property type="match status" value="1"/>
</dbReference>
<gene>
    <name evidence="1" type="ORF">NKI27_05945</name>
</gene>
<keyword evidence="2" id="KW-1185">Reference proteome</keyword>
<organism evidence="1 2">
    <name type="scientific">Alkalimarinus alittae</name>
    <dbReference type="NCBI Taxonomy" id="2961619"/>
    <lineage>
        <taxon>Bacteria</taxon>
        <taxon>Pseudomonadati</taxon>
        <taxon>Pseudomonadota</taxon>
        <taxon>Gammaproteobacteria</taxon>
        <taxon>Alteromonadales</taxon>
        <taxon>Alteromonadaceae</taxon>
        <taxon>Alkalimarinus</taxon>
    </lineage>
</organism>
<sequence>MILHIPHASTKTWDTDKFIEETKREAIDKLTDWYTDELFYHEFATPVVFPWSRVFCDVERFRNNEDESMSKLGMGVVYRKGLDGKNLLKDVTTLEAEEKIKSSFYDRHHRKFSVAVNRSLGLFPVVFVVDCHSFYPTKLAHEESSDRPDFCIGTDDFHTPVEVVDEVKAYLEGLGFTVSINSPFKGTMVPLIHLHKNEDVKSIMIEVNRKLYLKAPYIGEKNDNFESIQNVLTGLLEIISEYEISKET</sequence>
<evidence type="ECO:0000313" key="2">
    <source>
        <dbReference type="Proteomes" id="UP001163739"/>
    </source>
</evidence>